<evidence type="ECO:0000256" key="1">
    <source>
        <dbReference type="ARBA" id="ARBA00022527"/>
    </source>
</evidence>
<dbReference type="GO" id="GO:0005524">
    <property type="term" value="F:ATP binding"/>
    <property type="evidence" value="ECO:0007669"/>
    <property type="project" value="UniProtKB-KW"/>
</dbReference>
<dbReference type="InterPro" id="IPR050267">
    <property type="entry name" value="Anti-sigma-factor_SerPK"/>
</dbReference>
<dbReference type="Proteomes" id="UP001602013">
    <property type="component" value="Unassembled WGS sequence"/>
</dbReference>
<feature type="compositionally biased region" description="Low complexity" evidence="2">
    <location>
        <begin position="165"/>
        <end position="179"/>
    </location>
</feature>
<dbReference type="InterPro" id="IPR036890">
    <property type="entry name" value="HATPase_C_sf"/>
</dbReference>
<name>A0ABW6SMX7_9ACTN</name>
<proteinExistence type="predicted"/>
<dbReference type="InterPro" id="IPR003594">
    <property type="entry name" value="HATPase_dom"/>
</dbReference>
<keyword evidence="4" id="KW-0067">ATP-binding</keyword>
<protein>
    <submittedName>
        <fullName evidence="4">ATP-binding protein</fullName>
    </submittedName>
</protein>
<evidence type="ECO:0000313" key="5">
    <source>
        <dbReference type="Proteomes" id="UP001602013"/>
    </source>
</evidence>
<keyword evidence="4" id="KW-0547">Nucleotide-binding</keyword>
<sequence>MLTSPFPARGDARAADRVFGASAATPRRARAFVRAQLAGWGLPELTDTVELLTSELVTNAVRATEAVVGLPVASSVFPVALRMVALRLVLSARSLVVEVWDISAQTPATQRADPPDELREGGRGLTLVGALSTAWGQRTAPGRGKIVWCEVAVPVSPAPSPAPSPVSATPPVRRPSTTLPRRLRHARVAERADGPDARTLRCVLEGLRRLD</sequence>
<evidence type="ECO:0000313" key="4">
    <source>
        <dbReference type="EMBL" id="MFF3665633.1"/>
    </source>
</evidence>
<dbReference type="EMBL" id="JBIASD010000004">
    <property type="protein sequence ID" value="MFF3665633.1"/>
    <property type="molecule type" value="Genomic_DNA"/>
</dbReference>
<accession>A0ABW6SMX7</accession>
<organism evidence="4 5">
    <name type="scientific">Microtetraspora malaysiensis</name>
    <dbReference type="NCBI Taxonomy" id="161358"/>
    <lineage>
        <taxon>Bacteria</taxon>
        <taxon>Bacillati</taxon>
        <taxon>Actinomycetota</taxon>
        <taxon>Actinomycetes</taxon>
        <taxon>Streptosporangiales</taxon>
        <taxon>Streptosporangiaceae</taxon>
        <taxon>Microtetraspora</taxon>
    </lineage>
</organism>
<reference evidence="4 5" key="1">
    <citation type="submission" date="2024-10" db="EMBL/GenBank/DDBJ databases">
        <title>The Natural Products Discovery Center: Release of the First 8490 Sequenced Strains for Exploring Actinobacteria Biosynthetic Diversity.</title>
        <authorList>
            <person name="Kalkreuter E."/>
            <person name="Kautsar S.A."/>
            <person name="Yang D."/>
            <person name="Bader C.D."/>
            <person name="Teijaro C.N."/>
            <person name="Fluegel L."/>
            <person name="Davis C.M."/>
            <person name="Simpson J.R."/>
            <person name="Lauterbach L."/>
            <person name="Steele A.D."/>
            <person name="Gui C."/>
            <person name="Meng S."/>
            <person name="Li G."/>
            <person name="Viehrig K."/>
            <person name="Ye F."/>
            <person name="Su P."/>
            <person name="Kiefer A.F."/>
            <person name="Nichols A."/>
            <person name="Cepeda A.J."/>
            <person name="Yan W."/>
            <person name="Fan B."/>
            <person name="Jiang Y."/>
            <person name="Adhikari A."/>
            <person name="Zheng C.-J."/>
            <person name="Schuster L."/>
            <person name="Cowan T.M."/>
            <person name="Smanski M.J."/>
            <person name="Chevrette M.G."/>
            <person name="De Carvalho L.P.S."/>
            <person name="Shen B."/>
        </authorList>
    </citation>
    <scope>NUCLEOTIDE SEQUENCE [LARGE SCALE GENOMIC DNA]</scope>
    <source>
        <strain evidence="4 5">NPDC002173</strain>
    </source>
</reference>
<feature type="region of interest" description="Disordered" evidence="2">
    <location>
        <begin position="157"/>
        <end position="179"/>
    </location>
</feature>
<gene>
    <name evidence="4" type="ORF">ACFYXI_08555</name>
</gene>
<feature type="domain" description="Histidine kinase/HSP90-like ATPase" evidence="3">
    <location>
        <begin position="22"/>
        <end position="137"/>
    </location>
</feature>
<comment type="caution">
    <text evidence="4">The sequence shown here is derived from an EMBL/GenBank/DDBJ whole genome shotgun (WGS) entry which is preliminary data.</text>
</comment>
<keyword evidence="1" id="KW-0723">Serine/threonine-protein kinase</keyword>
<dbReference type="RefSeq" id="WP_387409702.1">
    <property type="nucleotide sequence ID" value="NZ_JBIASD010000004.1"/>
</dbReference>
<evidence type="ECO:0000256" key="2">
    <source>
        <dbReference type="SAM" id="MobiDB-lite"/>
    </source>
</evidence>
<evidence type="ECO:0000259" key="3">
    <source>
        <dbReference type="Pfam" id="PF13581"/>
    </source>
</evidence>
<dbReference type="PANTHER" id="PTHR35526:SF3">
    <property type="entry name" value="ANTI-SIGMA-F FACTOR RSBW"/>
    <property type="match status" value="1"/>
</dbReference>
<dbReference type="Pfam" id="PF13581">
    <property type="entry name" value="HATPase_c_2"/>
    <property type="match status" value="1"/>
</dbReference>
<keyword evidence="5" id="KW-1185">Reference proteome</keyword>
<keyword evidence="1" id="KW-0418">Kinase</keyword>
<dbReference type="CDD" id="cd16936">
    <property type="entry name" value="HATPase_RsbW-like"/>
    <property type="match status" value="1"/>
</dbReference>
<dbReference type="Gene3D" id="3.30.565.10">
    <property type="entry name" value="Histidine kinase-like ATPase, C-terminal domain"/>
    <property type="match status" value="1"/>
</dbReference>
<dbReference type="PANTHER" id="PTHR35526">
    <property type="entry name" value="ANTI-SIGMA-F FACTOR RSBW-RELATED"/>
    <property type="match status" value="1"/>
</dbReference>
<keyword evidence="1" id="KW-0808">Transferase</keyword>